<protein>
    <submittedName>
        <fullName evidence="2">Putative UBA/THIF-type NAD/FAD binding protein</fullName>
    </submittedName>
</protein>
<dbReference type="PATRIC" id="fig|42253.5.peg.2910"/>
<evidence type="ECO:0000313" key="2">
    <source>
        <dbReference type="EMBL" id="ALA59345.1"/>
    </source>
</evidence>
<feature type="domain" description="THIF-type NAD/FAD binding fold" evidence="1">
    <location>
        <begin position="7"/>
        <end position="242"/>
    </location>
</feature>
<dbReference type="PANTHER" id="PTHR43267">
    <property type="entry name" value="TRNA THREONYLCARBAMOYLADENOSINE DEHYDRATASE"/>
    <property type="match status" value="1"/>
</dbReference>
<dbReference type="Proteomes" id="UP000069205">
    <property type="component" value="Chromosome"/>
</dbReference>
<reference evidence="2 3" key="1">
    <citation type="journal article" date="2015" name="Proc. Natl. Acad. Sci. U.S.A.">
        <title>Expanded metabolic versatility of ubiquitous nitrite-oxidizing bacteria from the genus Nitrospira.</title>
        <authorList>
            <person name="Koch H."/>
            <person name="Lucker S."/>
            <person name="Albertsen M."/>
            <person name="Kitzinger K."/>
            <person name="Herbold C."/>
            <person name="Spieck E."/>
            <person name="Nielsen P.H."/>
            <person name="Wagner M."/>
            <person name="Daims H."/>
        </authorList>
    </citation>
    <scope>NUCLEOTIDE SEQUENCE [LARGE SCALE GENOMIC DNA]</scope>
    <source>
        <strain evidence="2 3">NSP M-1</strain>
    </source>
</reference>
<dbReference type="Gene3D" id="3.40.50.720">
    <property type="entry name" value="NAD(P)-binding Rossmann-like Domain"/>
    <property type="match status" value="1"/>
</dbReference>
<organism evidence="2 3">
    <name type="scientific">Nitrospira moscoviensis</name>
    <dbReference type="NCBI Taxonomy" id="42253"/>
    <lineage>
        <taxon>Bacteria</taxon>
        <taxon>Pseudomonadati</taxon>
        <taxon>Nitrospirota</taxon>
        <taxon>Nitrospiria</taxon>
        <taxon>Nitrospirales</taxon>
        <taxon>Nitrospiraceae</taxon>
        <taxon>Nitrospira</taxon>
    </lineage>
</organism>
<dbReference type="GO" id="GO:0061503">
    <property type="term" value="F:tRNA threonylcarbamoyladenosine dehydratase"/>
    <property type="evidence" value="ECO:0007669"/>
    <property type="project" value="TreeGrafter"/>
</dbReference>
<proteinExistence type="predicted"/>
<dbReference type="PANTHER" id="PTHR43267:SF2">
    <property type="entry name" value="TRNA THREONYLCARBAMOYLADENOSINE DEHYDRATASE 1-RELATED"/>
    <property type="match status" value="1"/>
</dbReference>
<dbReference type="STRING" id="42253.NITMOv2_2940"/>
<sequence>MQESERFSRNIALFGQQGQRRITECTIGVVGLGGLGSHVAQQTAFLGVRRFLFVDNDLVTLSSLNRLIGATEDDVDKTPKVKVAERVVLSIQPTARVTALTSAIGDEAMKTALQSVNLIFGCVDNDVALLALTEFAASHRRPYLDVASDINDDGGLWYGGRVLFAYDGSKCLSCAGELDQREITRAGMTAEQRAEDDGIYGVSRSLLNGTGPAVVSINGVVASLAVTEFMAWATGLRNPYFHLSYRGDLARVTMNKEVTGTSCYYCSKYK</sequence>
<accession>A0A0K2GEF6</accession>
<dbReference type="EMBL" id="CP011801">
    <property type="protein sequence ID" value="ALA59345.1"/>
    <property type="molecule type" value="Genomic_DNA"/>
</dbReference>
<dbReference type="InterPro" id="IPR045886">
    <property type="entry name" value="ThiF/MoeB/HesA"/>
</dbReference>
<dbReference type="Pfam" id="PF00899">
    <property type="entry name" value="ThiF"/>
    <property type="match status" value="1"/>
</dbReference>
<evidence type="ECO:0000313" key="3">
    <source>
        <dbReference type="Proteomes" id="UP000069205"/>
    </source>
</evidence>
<dbReference type="AlphaFoldDB" id="A0A0K2GEF6"/>
<evidence type="ECO:0000259" key="1">
    <source>
        <dbReference type="Pfam" id="PF00899"/>
    </source>
</evidence>
<dbReference type="KEGG" id="nmv:NITMOv2_2940"/>
<name>A0A0K2GEF6_NITMO</name>
<dbReference type="InterPro" id="IPR000594">
    <property type="entry name" value="ThiF_NAD_FAD-bd"/>
</dbReference>
<dbReference type="InterPro" id="IPR035985">
    <property type="entry name" value="Ubiquitin-activating_enz"/>
</dbReference>
<dbReference type="GO" id="GO:0061504">
    <property type="term" value="P:cyclic threonylcarbamoyladenosine biosynthetic process"/>
    <property type="evidence" value="ECO:0007669"/>
    <property type="project" value="TreeGrafter"/>
</dbReference>
<gene>
    <name evidence="2" type="ORF">NITMOv2_2940</name>
</gene>
<keyword evidence="3" id="KW-1185">Reference proteome</keyword>
<dbReference type="GO" id="GO:0008641">
    <property type="term" value="F:ubiquitin-like modifier activating enzyme activity"/>
    <property type="evidence" value="ECO:0007669"/>
    <property type="project" value="InterPro"/>
</dbReference>
<dbReference type="SUPFAM" id="SSF69572">
    <property type="entry name" value="Activating enzymes of the ubiquitin-like proteins"/>
    <property type="match status" value="1"/>
</dbReference>